<evidence type="ECO:0007829" key="6">
    <source>
        <dbReference type="PeptideAtlas" id="A0A8V8TM98"/>
    </source>
</evidence>
<accession>A0A8V8TM98</accession>
<dbReference type="Gene3D" id="1.25.40.10">
    <property type="entry name" value="Tetratricopeptide repeat domain"/>
    <property type="match status" value="2"/>
</dbReference>
<dbReference type="Ensembl" id="ENST00000698456.1">
    <property type="protein sequence ID" value="ENSP00000513738.1"/>
    <property type="gene ID" value="ENSG00000198677.14"/>
</dbReference>
<reference evidence="4 5" key="1">
    <citation type="journal article" date="2001" name="Nature">
        <title>Initial sequencing and analysis of the human genome.</title>
        <authorList>
            <consortium name="International Human Genome Sequencing Consortium"/>
            <person name="Lander E.S."/>
            <person name="Linton L.M."/>
            <person name="Birren B."/>
            <person name="Nusbaum C."/>
            <person name="Zody M.C."/>
            <person name="Baldwin J."/>
            <person name="Devon K."/>
            <person name="Dewar K."/>
            <person name="Doyle M."/>
            <person name="FitzHugh W."/>
            <person name="Funke R."/>
            <person name="Gage D."/>
            <person name="Harris K."/>
            <person name="Heaford A."/>
            <person name="Howland J."/>
            <person name="Kann L."/>
            <person name="Lehoczky J."/>
            <person name="LeVine R."/>
            <person name="McEwan P."/>
            <person name="McKernan K."/>
            <person name="Meldrim J."/>
            <person name="Mesirov J.P."/>
            <person name="Miranda C."/>
            <person name="Morris W."/>
            <person name="Naylor J."/>
            <person name="Raymond C."/>
            <person name="Rosetti M."/>
            <person name="Santos R."/>
            <person name="Sheridan A."/>
            <person name="Sougnez C."/>
            <person name="Stange-Thomann N."/>
            <person name="Stojanovic N."/>
            <person name="Subramanian A."/>
            <person name="Wyman D."/>
            <person name="Rogers J."/>
            <person name="Sulston J."/>
            <person name="Ainscough R."/>
            <person name="Beck S."/>
            <person name="Bentley D."/>
            <person name="Burton J."/>
            <person name="Clee C."/>
            <person name="Carter N."/>
            <person name="Coulson A."/>
            <person name="Deadman R."/>
            <person name="Deloukas P."/>
            <person name="Dunham A."/>
            <person name="Dunham I."/>
            <person name="Durbin R."/>
            <person name="French L."/>
            <person name="Grafham D."/>
            <person name="Gregory S."/>
            <person name="Hubbard T."/>
            <person name="Humphray S."/>
            <person name="Hunt A."/>
            <person name="Jones M."/>
            <person name="Lloyd C."/>
            <person name="McMurray A."/>
            <person name="Matthews L."/>
            <person name="Mercer S."/>
            <person name="Milne S."/>
            <person name="Mullikin J.C."/>
            <person name="Mungall A."/>
            <person name="Plumb R."/>
            <person name="Ross M."/>
            <person name="Shownkeen R."/>
            <person name="Sims S."/>
            <person name="Waterston R.H."/>
            <person name="Wilson R.K."/>
            <person name="Hillier L.W."/>
            <person name="McPherson J.D."/>
            <person name="Marra M.A."/>
            <person name="Mardis E.R."/>
            <person name="Fulton L.A."/>
            <person name="Chinwalla A.T."/>
            <person name="Pepin K.H."/>
            <person name="Gish W.R."/>
            <person name="Chissoe S.L."/>
            <person name="Wendl M.C."/>
            <person name="Delehaunty K.D."/>
            <person name="Miner T.L."/>
            <person name="Delehaunty A."/>
            <person name="Kramer J.B."/>
            <person name="Cook L.L."/>
            <person name="Fulton R.S."/>
            <person name="Johnson D.L."/>
            <person name="Minx P.J."/>
            <person name="Clifton S.W."/>
            <person name="Hawkins T."/>
            <person name="Branscomb E."/>
            <person name="Predki P."/>
            <person name="Richardson P."/>
            <person name="Wenning S."/>
            <person name="Slezak T."/>
            <person name="Doggett N."/>
            <person name="Cheng J.F."/>
            <person name="Olsen A."/>
            <person name="Lucas S."/>
            <person name="Elkin C."/>
            <person name="Uberbacher E."/>
            <person name="Frazier M."/>
            <person name="Gibbs R.A."/>
            <person name="Muzny D.M."/>
            <person name="Scherer S.E."/>
            <person name="Bouck J.B."/>
            <person name="Sodergren E.J."/>
            <person name="Worley K.C."/>
            <person name="Rives C.M."/>
            <person name="Gorrell J.H."/>
            <person name="Metzker M.L."/>
            <person name="Naylor S.L."/>
            <person name="Kucherlapati R.S."/>
            <person name="Nelson D.L."/>
            <person name="Weinstock G.M."/>
            <person name="Sakaki Y."/>
            <person name="Fujiyama A."/>
            <person name="Hattori M."/>
            <person name="Yada T."/>
            <person name="Toyoda A."/>
            <person name="Itoh T."/>
            <person name="Kawagoe C."/>
            <person name="Watanabe H."/>
            <person name="Totoki Y."/>
            <person name="Taylor T."/>
            <person name="Weissenbach J."/>
            <person name="Heilig R."/>
            <person name="Saurin W."/>
            <person name="Artiguenave F."/>
            <person name="Brottier P."/>
            <person name="Bruls T."/>
            <person name="Pelletier E."/>
            <person name="Robert C."/>
            <person name="Wincker P."/>
            <person name="Smith D.R."/>
            <person name="Doucette-Stamm L."/>
            <person name="Rubenfield M."/>
            <person name="Weinstock K."/>
            <person name="Lee H.M."/>
            <person name="Dubois J."/>
            <person name="Rosenthal A."/>
            <person name="Platzer M."/>
            <person name="Nyakatura G."/>
            <person name="Taudien S."/>
            <person name="Rump A."/>
            <person name="Yang H."/>
            <person name="Yu J."/>
            <person name="Wang J."/>
            <person name="Huang G."/>
            <person name="Gu J."/>
            <person name="Hood L."/>
            <person name="Rowen L."/>
            <person name="Madan A."/>
            <person name="Qin S."/>
            <person name="Davis R.W."/>
            <person name="Federspiel N.A."/>
            <person name="Abola A.P."/>
            <person name="Proctor M.J."/>
            <person name="Myers R.M."/>
            <person name="Schmutz J."/>
            <person name="Dickson M."/>
            <person name="Grimwood J."/>
            <person name="Cox D.R."/>
            <person name="Olson M.V."/>
            <person name="Kaul R."/>
            <person name="Raymond C."/>
            <person name="Shimizu N."/>
            <person name="Kawasaki K."/>
            <person name="Minoshima S."/>
            <person name="Evans G.A."/>
            <person name="Athanasiou M."/>
            <person name="Schultz R."/>
            <person name="Roe B.A."/>
            <person name="Chen F."/>
            <person name="Pan H."/>
            <person name="Ramser J."/>
            <person name="Lehrach H."/>
            <person name="Reinhardt R."/>
            <person name="McCombie W.R."/>
            <person name="de la Bastide M."/>
            <person name="Dedhia N."/>
            <person name="Blocker H."/>
            <person name="Hornischer K."/>
            <person name="Nordsiek G."/>
            <person name="Agarwala R."/>
            <person name="Aravind L."/>
            <person name="Bailey J.A."/>
            <person name="Bateman A."/>
            <person name="Batzoglou S."/>
            <person name="Birney E."/>
            <person name="Bork P."/>
            <person name="Brown D.G."/>
            <person name="Burge C.B."/>
            <person name="Cerutti L."/>
            <person name="Chen H.C."/>
            <person name="Church D."/>
            <person name="Clamp M."/>
            <person name="Copley R.R."/>
            <person name="Doerks T."/>
            <person name="Eddy S.R."/>
            <person name="Eichler E.E."/>
            <person name="Furey T.S."/>
            <person name="Galagan J."/>
            <person name="Gilbert J.G."/>
            <person name="Harmon C."/>
            <person name="Hayashizaki Y."/>
            <person name="Haussler D."/>
            <person name="Hermjakob H."/>
            <person name="Hokamp K."/>
            <person name="Jang W."/>
            <person name="Johnson L.S."/>
            <person name="Jones T.A."/>
            <person name="Kasif S."/>
            <person name="Kaspryzk A."/>
            <person name="Kennedy S."/>
            <person name="Kent W.J."/>
            <person name="Kitts P."/>
            <person name="Koonin E.V."/>
            <person name="Korf I."/>
            <person name="Kulp D."/>
            <person name="Lancet D."/>
            <person name="Lowe T.M."/>
            <person name="McLysaght A."/>
            <person name="Mikkelsen T."/>
            <person name="Moran J.V."/>
            <person name="Mulder N."/>
            <person name="Pollara V.J."/>
            <person name="Ponting C.P."/>
            <person name="Schuler G."/>
            <person name="Schultz J."/>
            <person name="Slater G."/>
            <person name="Smit A.F."/>
            <person name="Stupka E."/>
            <person name="Szustakowski J."/>
            <person name="Thierry-Mieg D."/>
            <person name="Thierry-Mieg J."/>
            <person name="Wagner L."/>
            <person name="Wallis J."/>
            <person name="Wheeler R."/>
            <person name="Williams A."/>
            <person name="Wolf Y.I."/>
            <person name="Wolfe K.H."/>
            <person name="Yang S.P."/>
            <person name="Yeh R.F."/>
            <person name="Collins F."/>
            <person name="Guyer M.S."/>
            <person name="Peterson J."/>
            <person name="Felsenfeld A."/>
            <person name="Wetterstrand K.A."/>
            <person name="Patrinos A."/>
            <person name="Morgan M.J."/>
            <person name="de Jong P."/>
            <person name="Catanese J.J."/>
            <person name="Osoegawa K."/>
            <person name="Shizuya H."/>
            <person name="Choi S."/>
            <person name="Chen Y.J."/>
        </authorList>
    </citation>
    <scope>NUCLEOTIDE SEQUENCE [LARGE SCALE GENOMIC DNA]</scope>
</reference>
<reference evidence="4" key="4">
    <citation type="submission" date="2025-08" db="UniProtKB">
        <authorList>
            <consortium name="Ensembl"/>
        </authorList>
    </citation>
    <scope>IDENTIFICATION</scope>
</reference>
<dbReference type="HGNC" id="HGNC:23639">
    <property type="gene designation" value="SKIC3"/>
</dbReference>
<sequence>MSSKEVKTALKSARDAIRNKEYKEALKHCKTVLKQEKNNYNAWVFIGVAAAELEQPDQAQSAYKKAAELEPDQLLAWQGLANLYEKYNHINAKDDLPGVYQKLLDLYESVDKQKWCDVCKKLVDLYYQEKKHLEVARTWHKLIKTRQEQGAENEELHQLWRKLTQFLAESTEDQNNETQQLLFTAFENALGLSDKIPSEDHQVLYRHFIQSLSKFPHESARLKKACEGMINIYPTVQYPLEVLCLHLIESGNLTDEGQQYCCRLVEMDSKSGPGLIGLGIKALQDKKYEDAVRNLTEGLKESPVCTSGWYHLAEAQVKMHRPKEAVLSCSQDF</sequence>
<dbReference type="Pfam" id="PF14559">
    <property type="entry name" value="TPR_19"/>
    <property type="match status" value="1"/>
</dbReference>
<dbReference type="AlphaFoldDB" id="A0A8V8TM98"/>
<dbReference type="PROSITE" id="PS50005">
    <property type="entry name" value="TPR"/>
    <property type="match status" value="1"/>
</dbReference>
<dbReference type="GO" id="GO:0055087">
    <property type="term" value="C:Ski complex"/>
    <property type="evidence" value="ECO:0007669"/>
    <property type="project" value="InterPro"/>
</dbReference>
<dbReference type="InterPro" id="IPR011990">
    <property type="entry name" value="TPR-like_helical_dom_sf"/>
</dbReference>
<dbReference type="PANTHER" id="PTHR15704">
    <property type="entry name" value="SUPERKILLER 3 PROTEIN-RELATED"/>
    <property type="match status" value="1"/>
</dbReference>
<keyword evidence="2 3" id="KW-0802">TPR repeat</keyword>
<gene>
    <name evidence="4" type="primary">SKIC3</name>
</gene>
<dbReference type="OpenTargets" id="ENSG00000198677"/>
<dbReference type="InterPro" id="IPR039226">
    <property type="entry name" value="Ski3/TTC37"/>
</dbReference>
<evidence type="ECO:0007829" key="7">
    <source>
        <dbReference type="ProteomicsDB" id="A0A8V8TM98"/>
    </source>
</evidence>
<dbReference type="FunFam" id="1.25.40.10:FF:000546">
    <property type="entry name" value="Tetratricopeptide repeat domain 37"/>
    <property type="match status" value="1"/>
</dbReference>
<dbReference type="SMR" id="A0A8V8TM98"/>
<dbReference type="EMBL" id="AC090071">
    <property type="status" value="NOT_ANNOTATED_CDS"/>
    <property type="molecule type" value="Genomic_DNA"/>
</dbReference>
<dbReference type="GeneTree" id="ENSGT00390000016407"/>
<reference evidence="4" key="5">
    <citation type="submission" date="2025-09" db="UniProtKB">
        <authorList>
            <consortium name="Ensembl"/>
        </authorList>
    </citation>
    <scope>IDENTIFICATION</scope>
</reference>
<dbReference type="PANTHER" id="PTHR15704:SF7">
    <property type="entry name" value="SUPERKILLER COMPLEX PROTEIN 3"/>
    <property type="match status" value="1"/>
</dbReference>
<keyword evidence="6 7" id="KW-1267">Proteomics identification</keyword>
<protein>
    <submittedName>
        <fullName evidence="4">SKI3 subunit of superkiller complex</fullName>
    </submittedName>
</protein>
<evidence type="ECO:0000313" key="4">
    <source>
        <dbReference type="Ensembl" id="ENSP00000513738.1"/>
    </source>
</evidence>
<dbReference type="InterPro" id="IPR019734">
    <property type="entry name" value="TPR_rpt"/>
</dbReference>
<evidence type="ECO:0000313" key="5">
    <source>
        <dbReference type="Proteomes" id="UP000005640"/>
    </source>
</evidence>
<evidence type="ECO:0000256" key="3">
    <source>
        <dbReference type="PROSITE-ProRule" id="PRU00339"/>
    </source>
</evidence>
<dbReference type="Ensembl" id="ENST00000698456.1">
    <property type="protein sequence ID" value="ENSP00000513738.1"/>
    <property type="gene ID" value="ENSG00000198677.13"/>
</dbReference>
<keyword evidence="1" id="KW-0677">Repeat</keyword>
<dbReference type="GO" id="GO:0006401">
    <property type="term" value="P:RNA catabolic process"/>
    <property type="evidence" value="ECO:0007669"/>
    <property type="project" value="InterPro"/>
</dbReference>
<evidence type="ECO:0000256" key="2">
    <source>
        <dbReference type="ARBA" id="ARBA00022803"/>
    </source>
</evidence>
<keyword evidence="5" id="KW-1185">Reference proteome</keyword>
<dbReference type="SMART" id="SM00028">
    <property type="entry name" value="TPR"/>
    <property type="match status" value="3"/>
</dbReference>
<evidence type="ECO:0000256" key="1">
    <source>
        <dbReference type="ARBA" id="ARBA00022737"/>
    </source>
</evidence>
<dbReference type="SUPFAM" id="SSF48452">
    <property type="entry name" value="TPR-like"/>
    <property type="match status" value="2"/>
</dbReference>
<name>A0A8V8TM98_HUMAN</name>
<reference evidence="4 5" key="3">
    <citation type="journal article" date="2004" name="Nature">
        <title>Finishing the euchromatic sequence of the human genome.</title>
        <authorList>
            <consortium name="International Human Genome Sequencing Consortium"/>
        </authorList>
    </citation>
    <scope>NUCLEOTIDE SEQUENCE [LARGE SCALE GENOMIC DNA]</scope>
</reference>
<reference evidence="4 5" key="2">
    <citation type="journal article" date="2004" name="Nature">
        <title>The DNA sequence and comparative analysis of human chromosome 5.</title>
        <authorList>
            <person name="Schmutz J."/>
            <person name="Martin J."/>
            <person name="Terry A."/>
            <person name="Couronne O."/>
            <person name="Grimwood J."/>
            <person name="Lowry S."/>
            <person name="Gordon L.A."/>
            <person name="Scott D."/>
            <person name="Xie G."/>
            <person name="Huang W."/>
            <person name="Hellsten U."/>
            <person name="Tran-Gyamfi M."/>
            <person name="She X."/>
            <person name="Prabhakar S."/>
            <person name="Aerts A."/>
            <person name="Altherr M."/>
            <person name="Bajorek E."/>
            <person name="Black S."/>
            <person name="Branscomb E."/>
            <person name="Caoile C."/>
            <person name="Challacombe J.F."/>
            <person name="Chan Y.M."/>
            <person name="Denys M."/>
            <person name="Detter J.C."/>
            <person name="Escobar J."/>
            <person name="Flowers D."/>
            <person name="Fotopulos D."/>
            <person name="Glavina T."/>
            <person name="Gomez M."/>
            <person name="Gonzales E."/>
            <person name="Goodstein D."/>
            <person name="Grigoriev I."/>
            <person name="Groza M."/>
            <person name="Hammon N."/>
            <person name="Hawkins T."/>
            <person name="Haydu L."/>
            <person name="Israni S."/>
            <person name="Jett J."/>
            <person name="Kadner K."/>
            <person name="Kimball H."/>
            <person name="Kobayashi A."/>
            <person name="Lopez F."/>
            <person name="Lou Y."/>
            <person name="Martinez D."/>
            <person name="Medina C."/>
            <person name="Morgan J."/>
            <person name="Nandkeshwar R."/>
            <person name="Noonan J.P."/>
            <person name="Pitluck S."/>
            <person name="Pollard M."/>
            <person name="Predki P."/>
            <person name="Priest J."/>
            <person name="Ramirez L."/>
            <person name="Retterer J."/>
            <person name="Rodriguez A."/>
            <person name="Rogers S."/>
            <person name="Salamov A."/>
            <person name="Salazar A."/>
            <person name="Thayer N."/>
            <person name="Tice H."/>
            <person name="Tsai M."/>
            <person name="Ustaszewska A."/>
            <person name="Vo N."/>
            <person name="Wheeler J."/>
            <person name="Wu K."/>
            <person name="Yang J."/>
            <person name="Dickson M."/>
            <person name="Cheng J.F."/>
            <person name="Eichler E.E."/>
            <person name="Olsen A."/>
            <person name="Pennacchio L.A."/>
            <person name="Rokhsar D.S."/>
            <person name="Richardson P."/>
            <person name="Lucas S.M."/>
            <person name="Myers R.M."/>
            <person name="Rubin E.M."/>
        </authorList>
    </citation>
    <scope>NUCLEOTIDE SEQUENCE [LARGE SCALE GENOMIC DNA]</scope>
</reference>
<dbReference type="Proteomes" id="UP000005640">
    <property type="component" value="Chromosome 5"/>
</dbReference>
<feature type="repeat" description="TPR" evidence="3">
    <location>
        <begin position="40"/>
        <end position="73"/>
    </location>
</feature>
<proteinExistence type="evidence at protein level"/>
<organism evidence="4 5">
    <name type="scientific">Homo sapiens</name>
    <name type="common">Human</name>
    <dbReference type="NCBI Taxonomy" id="9606"/>
    <lineage>
        <taxon>Eukaryota</taxon>
        <taxon>Metazoa</taxon>
        <taxon>Chordata</taxon>
        <taxon>Craniata</taxon>
        <taxon>Vertebrata</taxon>
        <taxon>Euteleostomi</taxon>
        <taxon>Mammalia</taxon>
        <taxon>Eutheria</taxon>
        <taxon>Euarchontoglires</taxon>
        <taxon>Primates</taxon>
        <taxon>Haplorrhini</taxon>
        <taxon>Catarrhini</taxon>
        <taxon>Hominidae</taxon>
        <taxon>Homo</taxon>
    </lineage>
</organism>